<keyword evidence="3" id="KW-1185">Reference proteome</keyword>
<reference evidence="3" key="1">
    <citation type="journal article" date="2021" name="Nat. Commun.">
        <title>Genomic analyses provide insights into spinach domestication and the genetic basis of agronomic traits.</title>
        <authorList>
            <person name="Cai X."/>
            <person name="Sun X."/>
            <person name="Xu C."/>
            <person name="Sun H."/>
            <person name="Wang X."/>
            <person name="Ge C."/>
            <person name="Zhang Z."/>
            <person name="Wang Q."/>
            <person name="Fei Z."/>
            <person name="Jiao C."/>
            <person name="Wang Q."/>
        </authorList>
    </citation>
    <scope>NUCLEOTIDE SEQUENCE [LARGE SCALE GENOMIC DNA]</scope>
    <source>
        <strain evidence="3">cv. Varoflay</strain>
    </source>
</reference>
<feature type="domain" description="Reverse transcriptase zinc-binding" evidence="2">
    <location>
        <begin position="392"/>
        <end position="476"/>
    </location>
</feature>
<name>A0A9R0IIY5_SPIOL</name>
<dbReference type="SUPFAM" id="SSF56672">
    <property type="entry name" value="DNA/RNA polymerases"/>
    <property type="match status" value="1"/>
</dbReference>
<evidence type="ECO:0000313" key="4">
    <source>
        <dbReference type="RefSeq" id="XP_021850199.1"/>
    </source>
</evidence>
<protein>
    <recommendedName>
        <fullName evidence="5">Reverse transcriptase domain-containing protein</fullName>
    </recommendedName>
</protein>
<feature type="domain" description="Reverse transcriptase zinc-binding" evidence="2">
    <location>
        <begin position="484"/>
        <end position="556"/>
    </location>
</feature>
<evidence type="ECO:0008006" key="5">
    <source>
        <dbReference type="Google" id="ProtNLM"/>
    </source>
</evidence>
<sequence length="646" mass="73995">MNRISLLYTPQGHKIVDPREITVEIQKFYMALLGTAATHISKPDLPTLRSGPRLSRTAAQSHQVDLKKAYDSVDWSFLQTVPQKLGFPQVFVKWIMTCLTTVSYSILINGFPSKPFQANKGLRQGDPLSPFLFAIGMEYLTRYDLLLFARADKVSVQLLLEAFSKFSSASGLEANMDKSNIYFAGVSMCDKTDILSDQKISEACLPFRYLGVPLSSKKLSYPQCKPLEDKILARTKVWSAKFLSYAGRLLLIKTIVFGMQTFWCQIFILPKRIIKEVEAYCRCFLWTGDTAASKKALVAWDKLYQPRNSGGWNVKNIAAWNKVAIGKLLWALAFKKDKLWVQWVDSFYMKGQNPLQMSTPGSCSWALKKIFNSREVILQIGGWDKATANGKYCISKVYKFLQGVAPKVTWWRVMCYNKASPKSLFITWLAILNRLYTTDRLQAWGIQCFDQCVLCTDEKETVEHLFFECKFPSAVWSKLFLQGVAPKVTWWRVMCYNKASPKSMFITWLAILNRLYTTDRLQAWGIQCSDQCVLCTDEKETVEHLFFECKFSSAVWSKLLLRIGVHRGATGFASELQQVMKRSRKVGVADQLYVMCFTKAIYSVWLARNAVIFKRPTKSIDNIVREILFKVCCRGSEELRSRLLHI</sequence>
<gene>
    <name evidence="4" type="primary">LOC110789806</name>
</gene>
<accession>A0A9R0IIY5</accession>
<dbReference type="GeneID" id="110789806"/>
<dbReference type="RefSeq" id="XP_021850199.1">
    <property type="nucleotide sequence ID" value="XM_021994507.1"/>
</dbReference>
<proteinExistence type="predicted"/>
<dbReference type="PANTHER" id="PTHR33116:SF84">
    <property type="entry name" value="RNA-DIRECTED DNA POLYMERASE"/>
    <property type="match status" value="1"/>
</dbReference>
<dbReference type="OrthoDB" id="668162at2759"/>
<dbReference type="Pfam" id="PF13966">
    <property type="entry name" value="zf-RVT"/>
    <property type="match status" value="2"/>
</dbReference>
<dbReference type="AlphaFoldDB" id="A0A9R0IIY5"/>
<dbReference type="PANTHER" id="PTHR33116">
    <property type="entry name" value="REVERSE TRANSCRIPTASE ZINC-BINDING DOMAIN-CONTAINING PROTEIN-RELATED-RELATED"/>
    <property type="match status" value="1"/>
</dbReference>
<evidence type="ECO:0000313" key="3">
    <source>
        <dbReference type="Proteomes" id="UP000813463"/>
    </source>
</evidence>
<dbReference type="InterPro" id="IPR026960">
    <property type="entry name" value="RVT-Znf"/>
</dbReference>
<dbReference type="Proteomes" id="UP000813463">
    <property type="component" value="Chromosome 5"/>
</dbReference>
<dbReference type="Pfam" id="PF00078">
    <property type="entry name" value="RVT_1"/>
    <property type="match status" value="1"/>
</dbReference>
<dbReference type="KEGG" id="soe:110789806"/>
<dbReference type="InterPro" id="IPR043502">
    <property type="entry name" value="DNA/RNA_pol_sf"/>
</dbReference>
<reference evidence="4" key="2">
    <citation type="submission" date="2025-08" db="UniProtKB">
        <authorList>
            <consortium name="RefSeq"/>
        </authorList>
    </citation>
    <scope>IDENTIFICATION</scope>
    <source>
        <tissue evidence="4">Leaf</tissue>
    </source>
</reference>
<evidence type="ECO:0000259" key="2">
    <source>
        <dbReference type="Pfam" id="PF13966"/>
    </source>
</evidence>
<dbReference type="InterPro" id="IPR000477">
    <property type="entry name" value="RT_dom"/>
</dbReference>
<evidence type="ECO:0000259" key="1">
    <source>
        <dbReference type="Pfam" id="PF00078"/>
    </source>
</evidence>
<organism evidence="3 4">
    <name type="scientific">Spinacia oleracea</name>
    <name type="common">Spinach</name>
    <dbReference type="NCBI Taxonomy" id="3562"/>
    <lineage>
        <taxon>Eukaryota</taxon>
        <taxon>Viridiplantae</taxon>
        <taxon>Streptophyta</taxon>
        <taxon>Embryophyta</taxon>
        <taxon>Tracheophyta</taxon>
        <taxon>Spermatophyta</taxon>
        <taxon>Magnoliopsida</taxon>
        <taxon>eudicotyledons</taxon>
        <taxon>Gunneridae</taxon>
        <taxon>Pentapetalae</taxon>
        <taxon>Caryophyllales</taxon>
        <taxon>Chenopodiaceae</taxon>
        <taxon>Chenopodioideae</taxon>
        <taxon>Anserineae</taxon>
        <taxon>Spinacia</taxon>
    </lineage>
</organism>
<feature type="domain" description="Reverse transcriptase" evidence="1">
    <location>
        <begin position="56"/>
        <end position="213"/>
    </location>
</feature>